<gene>
    <name evidence="1" type="ORF">F5891DRAFT_1124414</name>
</gene>
<reference evidence="1" key="1">
    <citation type="journal article" date="2020" name="New Phytol.">
        <title>Comparative genomics reveals dynamic genome evolution in host specialist ectomycorrhizal fungi.</title>
        <authorList>
            <person name="Lofgren L.A."/>
            <person name="Nguyen N.H."/>
            <person name="Vilgalys R."/>
            <person name="Ruytinx J."/>
            <person name="Liao H.L."/>
            <person name="Branco S."/>
            <person name="Kuo A."/>
            <person name="LaButti K."/>
            <person name="Lipzen A."/>
            <person name="Andreopoulos W."/>
            <person name="Pangilinan J."/>
            <person name="Riley R."/>
            <person name="Hundley H."/>
            <person name="Na H."/>
            <person name="Barry K."/>
            <person name="Grigoriev I.V."/>
            <person name="Stajich J.E."/>
            <person name="Kennedy P.G."/>
        </authorList>
    </citation>
    <scope>NUCLEOTIDE SEQUENCE</scope>
    <source>
        <strain evidence="1">FC203</strain>
    </source>
</reference>
<keyword evidence="2" id="KW-1185">Reference proteome</keyword>
<dbReference type="GeneID" id="64658186"/>
<dbReference type="AlphaFoldDB" id="A0AAD4EM89"/>
<protein>
    <submittedName>
        <fullName evidence="1">Uncharacterized protein</fullName>
    </submittedName>
</protein>
<dbReference type="EMBL" id="JABBWK010000001">
    <property type="protein sequence ID" value="KAG1908784.1"/>
    <property type="molecule type" value="Genomic_DNA"/>
</dbReference>
<accession>A0AAD4EM89</accession>
<name>A0AAD4EM89_9AGAM</name>
<evidence type="ECO:0000313" key="2">
    <source>
        <dbReference type="Proteomes" id="UP001195769"/>
    </source>
</evidence>
<organism evidence="1 2">
    <name type="scientific">Suillus fuscotomentosus</name>
    <dbReference type="NCBI Taxonomy" id="1912939"/>
    <lineage>
        <taxon>Eukaryota</taxon>
        <taxon>Fungi</taxon>
        <taxon>Dikarya</taxon>
        <taxon>Basidiomycota</taxon>
        <taxon>Agaricomycotina</taxon>
        <taxon>Agaricomycetes</taxon>
        <taxon>Agaricomycetidae</taxon>
        <taxon>Boletales</taxon>
        <taxon>Suillineae</taxon>
        <taxon>Suillaceae</taxon>
        <taxon>Suillus</taxon>
    </lineage>
</organism>
<sequence>MQSLSQNSNMLQSIVGVFLQSMHTPQKVINTLSRMSVSVSVNTINTAVLSLSAEFHCAIHALVHTVSESEDMLVHLTSGLLFPLQHGVTCKDLWCSMTLWEKSPLNLELNLSTDLLWLHLDSLNAAGLSHGDCFNSSKMLSDLINHSPLYFHQFKDQLGYPERVDSIPVIKTPILTAHAMHLSNSTVSENISIEDPDEMDDPDILSYPAFQTYI</sequence>
<evidence type="ECO:0000313" key="1">
    <source>
        <dbReference type="EMBL" id="KAG1908784.1"/>
    </source>
</evidence>
<comment type="caution">
    <text evidence="1">The sequence shown here is derived from an EMBL/GenBank/DDBJ whole genome shotgun (WGS) entry which is preliminary data.</text>
</comment>
<dbReference type="Proteomes" id="UP001195769">
    <property type="component" value="Unassembled WGS sequence"/>
</dbReference>
<dbReference type="RefSeq" id="XP_041234359.1">
    <property type="nucleotide sequence ID" value="XM_041363888.1"/>
</dbReference>
<proteinExistence type="predicted"/>